<dbReference type="GO" id="GO:0032259">
    <property type="term" value="P:methylation"/>
    <property type="evidence" value="ECO:0007669"/>
    <property type="project" value="UniProtKB-KW"/>
</dbReference>
<evidence type="ECO:0000256" key="1">
    <source>
        <dbReference type="ARBA" id="ARBA00022603"/>
    </source>
</evidence>
<dbReference type="PANTHER" id="PTHR43861:SF1">
    <property type="entry name" value="TRANS-ACONITATE 2-METHYLTRANSFERASE"/>
    <property type="match status" value="1"/>
</dbReference>
<accession>A0A5M3ZCT2</accession>
<proteinExistence type="predicted"/>
<dbReference type="OrthoDB" id="540004at2759"/>
<dbReference type="AlphaFoldDB" id="A0A5M3ZCT2"/>
<dbReference type="Pfam" id="PF13649">
    <property type="entry name" value="Methyltransf_25"/>
    <property type="match status" value="1"/>
</dbReference>
<dbReference type="InterPro" id="IPR029063">
    <property type="entry name" value="SAM-dependent_MTases_sf"/>
</dbReference>
<comment type="caution">
    <text evidence="3">The sequence shown here is derived from an EMBL/GenBank/DDBJ whole genome shotgun (WGS) entry which is preliminary data.</text>
</comment>
<dbReference type="SUPFAM" id="SSF53335">
    <property type="entry name" value="S-adenosyl-L-methionine-dependent methyltransferases"/>
    <property type="match status" value="1"/>
</dbReference>
<dbReference type="VEuPathDB" id="FungiDB:ATEG_08647"/>
<gene>
    <name evidence="3" type="ORF">ATEIFO6365_0010017000</name>
</gene>
<sequence>MADTPQGIVEYAYDNITEWYLQWVQSQKSPRQRYTKLLLDKLQPSPSILELGCGPGVPIVQMLLDHGAQVVANDISTKQIEMAKARCPSAKLVAGDMTALTFEPASFDGVISFYTLFHLPRSKLKDMLTKIHGWLKPGGIFVFNLATIDEEEIHGEFLGYGMFWSSYGVDENRAILSDVGFDVLQVEVLHAGDGKLEEGDPDFDAEFMWVMVRKRESPT</sequence>
<dbReference type="EMBL" id="BLJY01000010">
    <property type="protein sequence ID" value="GFF19397.1"/>
    <property type="molecule type" value="Genomic_DNA"/>
</dbReference>
<dbReference type="InterPro" id="IPR041698">
    <property type="entry name" value="Methyltransf_25"/>
</dbReference>
<dbReference type="CDD" id="cd02440">
    <property type="entry name" value="AdoMet_MTases"/>
    <property type="match status" value="1"/>
</dbReference>
<keyword evidence="4" id="KW-1185">Reference proteome</keyword>
<organism evidence="3 4">
    <name type="scientific">Aspergillus terreus</name>
    <dbReference type="NCBI Taxonomy" id="33178"/>
    <lineage>
        <taxon>Eukaryota</taxon>
        <taxon>Fungi</taxon>
        <taxon>Dikarya</taxon>
        <taxon>Ascomycota</taxon>
        <taxon>Pezizomycotina</taxon>
        <taxon>Eurotiomycetes</taxon>
        <taxon>Eurotiomycetidae</taxon>
        <taxon>Eurotiales</taxon>
        <taxon>Aspergillaceae</taxon>
        <taxon>Aspergillus</taxon>
        <taxon>Aspergillus subgen. Circumdati</taxon>
    </lineage>
</organism>
<keyword evidence="2 3" id="KW-0808">Transferase</keyword>
<keyword evidence="1 3" id="KW-0489">Methyltransferase</keyword>
<dbReference type="GO" id="GO:0008168">
    <property type="term" value="F:methyltransferase activity"/>
    <property type="evidence" value="ECO:0007669"/>
    <property type="project" value="UniProtKB-KW"/>
</dbReference>
<dbReference type="PANTHER" id="PTHR43861">
    <property type="entry name" value="TRANS-ACONITATE 2-METHYLTRANSFERASE-RELATED"/>
    <property type="match status" value="1"/>
</dbReference>
<evidence type="ECO:0000313" key="4">
    <source>
        <dbReference type="Proteomes" id="UP000452235"/>
    </source>
</evidence>
<dbReference type="Gene3D" id="3.40.50.150">
    <property type="entry name" value="Vaccinia Virus protein VP39"/>
    <property type="match status" value="1"/>
</dbReference>
<dbReference type="Proteomes" id="UP000452235">
    <property type="component" value="Unassembled WGS sequence"/>
</dbReference>
<protein>
    <submittedName>
        <fullName evidence="3">O-methyltransferase</fullName>
    </submittedName>
</protein>
<name>A0A5M3ZCT2_ASPTE</name>
<evidence type="ECO:0000313" key="3">
    <source>
        <dbReference type="EMBL" id="GFF19397.1"/>
    </source>
</evidence>
<evidence type="ECO:0000256" key="2">
    <source>
        <dbReference type="ARBA" id="ARBA00022679"/>
    </source>
</evidence>
<reference evidence="3 4" key="1">
    <citation type="submission" date="2020-01" db="EMBL/GenBank/DDBJ databases">
        <title>Aspergillus terreus IFO 6365 whole genome shotgun sequence.</title>
        <authorList>
            <person name="Kanamasa S."/>
            <person name="Takahashi H."/>
        </authorList>
    </citation>
    <scope>NUCLEOTIDE SEQUENCE [LARGE SCALE GENOMIC DNA]</scope>
    <source>
        <strain evidence="3 4">IFO 6365</strain>
    </source>
</reference>